<sequence>MMLDVCIWESFRLMKAGLAMRILVFAILLLFSVSLVSCGVSDEGGA</sequence>
<accession>A0A943YZS1</accession>
<protein>
    <submittedName>
        <fullName evidence="1">Uncharacterized protein</fullName>
    </submittedName>
</protein>
<evidence type="ECO:0000313" key="1">
    <source>
        <dbReference type="EMBL" id="MBS6941672.1"/>
    </source>
</evidence>
<reference evidence="1" key="1">
    <citation type="submission" date="2021-02" db="EMBL/GenBank/DDBJ databases">
        <title>Infant gut strain persistence is associated with maternal origin, phylogeny, and functional potential including surface adhesion and iron acquisition.</title>
        <authorList>
            <person name="Lou Y.C."/>
        </authorList>
    </citation>
    <scope>NUCLEOTIDE SEQUENCE</scope>
    <source>
        <strain evidence="1">L2_039_000G1_dasL2_039_000G1_concoct_11</strain>
    </source>
</reference>
<evidence type="ECO:0000313" key="2">
    <source>
        <dbReference type="Proteomes" id="UP000727506"/>
    </source>
</evidence>
<organism evidence="1 2">
    <name type="scientific">Slackia piriformis</name>
    <dbReference type="NCBI Taxonomy" id="626934"/>
    <lineage>
        <taxon>Bacteria</taxon>
        <taxon>Bacillati</taxon>
        <taxon>Actinomycetota</taxon>
        <taxon>Coriobacteriia</taxon>
        <taxon>Eggerthellales</taxon>
        <taxon>Eggerthellaceae</taxon>
        <taxon>Slackia</taxon>
    </lineage>
</organism>
<gene>
    <name evidence="1" type="ORF">KH142_09465</name>
</gene>
<dbReference type="AlphaFoldDB" id="A0A943YZS1"/>
<dbReference type="EMBL" id="JAGZSV010000261">
    <property type="protein sequence ID" value="MBS6941672.1"/>
    <property type="molecule type" value="Genomic_DNA"/>
</dbReference>
<comment type="caution">
    <text evidence="1">The sequence shown here is derived from an EMBL/GenBank/DDBJ whole genome shotgun (WGS) entry which is preliminary data.</text>
</comment>
<dbReference type="Proteomes" id="UP000727506">
    <property type="component" value="Unassembled WGS sequence"/>
</dbReference>
<name>A0A943YZS1_9ACTN</name>
<proteinExistence type="predicted"/>